<evidence type="ECO:0000256" key="1">
    <source>
        <dbReference type="ARBA" id="ARBA00009437"/>
    </source>
</evidence>
<evidence type="ECO:0000313" key="7">
    <source>
        <dbReference type="Proteomes" id="UP000198599"/>
    </source>
</evidence>
<dbReference type="PANTHER" id="PTHR30126:SF77">
    <property type="entry name" value="TRANSCRIPTIONAL REGULATORY PROTEIN"/>
    <property type="match status" value="1"/>
</dbReference>
<dbReference type="InterPro" id="IPR000847">
    <property type="entry name" value="LysR_HTH_N"/>
</dbReference>
<feature type="domain" description="HTH lysR-type" evidence="5">
    <location>
        <begin position="1"/>
        <end position="58"/>
    </location>
</feature>
<protein>
    <submittedName>
        <fullName evidence="6">Transcriptional regulator, LysR family</fullName>
    </submittedName>
</protein>
<dbReference type="OrthoDB" id="9791253at2"/>
<evidence type="ECO:0000256" key="3">
    <source>
        <dbReference type="ARBA" id="ARBA00023125"/>
    </source>
</evidence>
<dbReference type="GO" id="GO:0000976">
    <property type="term" value="F:transcription cis-regulatory region binding"/>
    <property type="evidence" value="ECO:0007669"/>
    <property type="project" value="TreeGrafter"/>
</dbReference>
<dbReference type="Gene3D" id="1.10.10.10">
    <property type="entry name" value="Winged helix-like DNA-binding domain superfamily/Winged helix DNA-binding domain"/>
    <property type="match status" value="1"/>
</dbReference>
<dbReference type="SUPFAM" id="SSF53850">
    <property type="entry name" value="Periplasmic binding protein-like II"/>
    <property type="match status" value="1"/>
</dbReference>
<dbReference type="Pfam" id="PF03466">
    <property type="entry name" value="LysR_substrate"/>
    <property type="match status" value="1"/>
</dbReference>
<keyword evidence="2" id="KW-0805">Transcription regulation</keyword>
<reference evidence="7" key="1">
    <citation type="submission" date="2016-10" db="EMBL/GenBank/DDBJ databases">
        <authorList>
            <person name="Varghese N."/>
            <person name="Submissions S."/>
        </authorList>
    </citation>
    <scope>NUCLEOTIDE SEQUENCE [LARGE SCALE GENOMIC DNA]</scope>
    <source>
        <strain evidence="7">DSM 28463</strain>
    </source>
</reference>
<name>A0A1I5GQW7_9RHOB</name>
<dbReference type="Pfam" id="PF00126">
    <property type="entry name" value="HTH_1"/>
    <property type="match status" value="1"/>
</dbReference>
<dbReference type="EMBL" id="FOVP01000036">
    <property type="protein sequence ID" value="SFO37961.1"/>
    <property type="molecule type" value="Genomic_DNA"/>
</dbReference>
<dbReference type="InterPro" id="IPR036390">
    <property type="entry name" value="WH_DNA-bd_sf"/>
</dbReference>
<evidence type="ECO:0000256" key="4">
    <source>
        <dbReference type="ARBA" id="ARBA00023163"/>
    </source>
</evidence>
<dbReference type="Proteomes" id="UP000198599">
    <property type="component" value="Unassembled WGS sequence"/>
</dbReference>
<dbReference type="SUPFAM" id="SSF46785">
    <property type="entry name" value="Winged helix' DNA-binding domain"/>
    <property type="match status" value="1"/>
</dbReference>
<dbReference type="InterPro" id="IPR036388">
    <property type="entry name" value="WH-like_DNA-bd_sf"/>
</dbReference>
<dbReference type="Gene3D" id="3.40.190.10">
    <property type="entry name" value="Periplasmic binding protein-like II"/>
    <property type="match status" value="2"/>
</dbReference>
<evidence type="ECO:0000313" key="6">
    <source>
        <dbReference type="EMBL" id="SFO37961.1"/>
    </source>
</evidence>
<dbReference type="CDD" id="cd05466">
    <property type="entry name" value="PBP2_LTTR_substrate"/>
    <property type="match status" value="1"/>
</dbReference>
<evidence type="ECO:0000259" key="5">
    <source>
        <dbReference type="PROSITE" id="PS50931"/>
    </source>
</evidence>
<dbReference type="PANTHER" id="PTHR30126">
    <property type="entry name" value="HTH-TYPE TRANSCRIPTIONAL REGULATOR"/>
    <property type="match status" value="1"/>
</dbReference>
<gene>
    <name evidence="6" type="ORF">SAMN04487859_1364</name>
</gene>
<keyword evidence="3" id="KW-0238">DNA-binding</keyword>
<accession>A0A1I5GQW7</accession>
<dbReference type="InterPro" id="IPR005119">
    <property type="entry name" value="LysR_subst-bd"/>
</dbReference>
<dbReference type="FunFam" id="1.10.10.10:FF:000001">
    <property type="entry name" value="LysR family transcriptional regulator"/>
    <property type="match status" value="1"/>
</dbReference>
<keyword evidence="4" id="KW-0804">Transcription</keyword>
<dbReference type="AlphaFoldDB" id="A0A1I5GQW7"/>
<comment type="similarity">
    <text evidence="1">Belongs to the LysR transcriptional regulatory family.</text>
</comment>
<dbReference type="STRING" id="1005928.SAMN04487859_1364"/>
<sequence>MNLKNLETFIWCARLGSFRAAALKLNATQPTVSMRIKNLESAFGIELFDRTHQSNKLTPKGRELLQYGESIIKLIDEATSRVANTSHVSGHVKLGVTETIAMTWLPDLVRQLDTNFPRLRVELEVGLTNVVWSQLMSGEIDLALLPGPVRGVGLVSQSLGLVDYKWMASPKLELPDRDLTPTDLKSQSIITLSSDSNLHNVISDWFKQSGADHWRTTVCNSLSVVSSLTIAELGVSLMPPEIFQDQLSRNQLKVVETKLPLNAMEFVSCYPTTGQPIAAQIALAAQSCSTFRSLN</sequence>
<proteinExistence type="inferred from homology"/>
<evidence type="ECO:0000256" key="2">
    <source>
        <dbReference type="ARBA" id="ARBA00023015"/>
    </source>
</evidence>
<dbReference type="GO" id="GO:0003700">
    <property type="term" value="F:DNA-binding transcription factor activity"/>
    <property type="evidence" value="ECO:0007669"/>
    <property type="project" value="InterPro"/>
</dbReference>
<dbReference type="PROSITE" id="PS50931">
    <property type="entry name" value="HTH_LYSR"/>
    <property type="match status" value="1"/>
</dbReference>
<dbReference type="PRINTS" id="PR00039">
    <property type="entry name" value="HTHLYSR"/>
</dbReference>
<organism evidence="6 7">
    <name type="scientific">Roseovarius lutimaris</name>
    <dbReference type="NCBI Taxonomy" id="1005928"/>
    <lineage>
        <taxon>Bacteria</taxon>
        <taxon>Pseudomonadati</taxon>
        <taxon>Pseudomonadota</taxon>
        <taxon>Alphaproteobacteria</taxon>
        <taxon>Rhodobacterales</taxon>
        <taxon>Roseobacteraceae</taxon>
        <taxon>Roseovarius</taxon>
    </lineage>
</organism>
<dbReference type="RefSeq" id="WP_092842276.1">
    <property type="nucleotide sequence ID" value="NZ_FOVP01000036.1"/>
</dbReference>
<keyword evidence="7" id="KW-1185">Reference proteome</keyword>